<evidence type="ECO:0000313" key="4">
    <source>
        <dbReference type="Proteomes" id="UP000824133"/>
    </source>
</evidence>
<gene>
    <name evidence="3" type="ORF">IAA42_03285</name>
</gene>
<dbReference type="SUPFAM" id="SSF48452">
    <property type="entry name" value="TPR-like"/>
    <property type="match status" value="1"/>
</dbReference>
<dbReference type="SUPFAM" id="SSF47413">
    <property type="entry name" value="lambda repressor-like DNA-binding domains"/>
    <property type="match status" value="1"/>
</dbReference>
<accession>A0A9D2CH01</accession>
<dbReference type="InterPro" id="IPR001387">
    <property type="entry name" value="Cro/C1-type_HTH"/>
</dbReference>
<dbReference type="PANTHER" id="PTHR46558:SF11">
    <property type="entry name" value="HTH-TYPE TRANSCRIPTIONAL REGULATOR XRE"/>
    <property type="match status" value="1"/>
</dbReference>
<reference evidence="3" key="2">
    <citation type="submission" date="2021-04" db="EMBL/GenBank/DDBJ databases">
        <authorList>
            <person name="Gilroy R."/>
        </authorList>
    </citation>
    <scope>NUCLEOTIDE SEQUENCE</scope>
    <source>
        <strain evidence="3">ChiHjej10B9-743</strain>
    </source>
</reference>
<dbReference type="Pfam" id="PF12895">
    <property type="entry name" value="ANAPC3"/>
    <property type="match status" value="1"/>
</dbReference>
<organism evidence="3 4">
    <name type="scientific">Candidatus Olsenella excrementavium</name>
    <dbReference type="NCBI Taxonomy" id="2838709"/>
    <lineage>
        <taxon>Bacteria</taxon>
        <taxon>Bacillati</taxon>
        <taxon>Actinomycetota</taxon>
        <taxon>Coriobacteriia</taxon>
        <taxon>Coriobacteriales</taxon>
        <taxon>Atopobiaceae</taxon>
        <taxon>Olsenella</taxon>
    </lineage>
</organism>
<dbReference type="PANTHER" id="PTHR46558">
    <property type="entry name" value="TRACRIPTIONAL REGULATORY PROTEIN-RELATED-RELATED"/>
    <property type="match status" value="1"/>
</dbReference>
<protein>
    <submittedName>
        <fullName evidence="3">Helix-turn-helix domain-containing protein</fullName>
    </submittedName>
</protein>
<feature type="domain" description="HTH cro/C1-type" evidence="2">
    <location>
        <begin position="11"/>
        <end position="65"/>
    </location>
</feature>
<evidence type="ECO:0000259" key="2">
    <source>
        <dbReference type="PROSITE" id="PS50943"/>
    </source>
</evidence>
<dbReference type="CDD" id="cd00093">
    <property type="entry name" value="HTH_XRE"/>
    <property type="match status" value="1"/>
</dbReference>
<reference evidence="3" key="1">
    <citation type="journal article" date="2021" name="PeerJ">
        <title>Extensive microbial diversity within the chicken gut microbiome revealed by metagenomics and culture.</title>
        <authorList>
            <person name="Gilroy R."/>
            <person name="Ravi A."/>
            <person name="Getino M."/>
            <person name="Pursley I."/>
            <person name="Horton D.L."/>
            <person name="Alikhan N.F."/>
            <person name="Baker D."/>
            <person name="Gharbi K."/>
            <person name="Hall N."/>
            <person name="Watson M."/>
            <person name="Adriaenssens E.M."/>
            <person name="Foster-Nyarko E."/>
            <person name="Jarju S."/>
            <person name="Secka A."/>
            <person name="Antonio M."/>
            <person name="Oren A."/>
            <person name="Chaudhuri R.R."/>
            <person name="La Ragione R."/>
            <person name="Hildebrand F."/>
            <person name="Pallen M.J."/>
        </authorList>
    </citation>
    <scope>NUCLEOTIDE SEQUENCE</scope>
    <source>
        <strain evidence="3">ChiHjej10B9-743</strain>
    </source>
</reference>
<dbReference type="Gene3D" id="1.25.40.10">
    <property type="entry name" value="Tetratricopeptide repeat domain"/>
    <property type="match status" value="1"/>
</dbReference>
<sequence>MSESINIGRTIARERRRVGVTQEALAAHLGVSKAAVSKWELGQSLPDVSLLPRIAAYFSLTLDELFDWRDELTQEESAALYAEVYALGEKDLGAAHDRLRALAAEHYSDANLLLMLASLLTVWAAGMATPFAPAGEKDGAPGALPDSATLTDEALTLLDRVLEVATDPSALYLAQQQKATTLFQTGRYEEATSLLEPLVRRQDASAPTMLLASAYRKLGRDDDALELLQAERLRAASFVLSSLMQEVRMRDDAAFARAAGDAAEAIIEALDMNAVNPFFSATMSLEVAETLRRAGEKDEALEALARAVDAATLEHQDAAGSPLWDRMADRLDPARAGETWAEHKSRQADEAASLMRRALAERVASSEWRGLAGNDPRYQDILANALRLRGR</sequence>
<dbReference type="AlphaFoldDB" id="A0A9D2CH01"/>
<name>A0A9D2CH01_9ACTN</name>
<proteinExistence type="predicted"/>
<dbReference type="InterPro" id="IPR011990">
    <property type="entry name" value="TPR-like_helical_dom_sf"/>
</dbReference>
<dbReference type="SMART" id="SM00530">
    <property type="entry name" value="HTH_XRE"/>
    <property type="match status" value="1"/>
</dbReference>
<comment type="caution">
    <text evidence="3">The sequence shown here is derived from an EMBL/GenBank/DDBJ whole genome shotgun (WGS) entry which is preliminary data.</text>
</comment>
<evidence type="ECO:0000256" key="1">
    <source>
        <dbReference type="ARBA" id="ARBA00023125"/>
    </source>
</evidence>
<dbReference type="GO" id="GO:0003677">
    <property type="term" value="F:DNA binding"/>
    <property type="evidence" value="ECO:0007669"/>
    <property type="project" value="UniProtKB-KW"/>
</dbReference>
<evidence type="ECO:0000313" key="3">
    <source>
        <dbReference type="EMBL" id="HIY79439.1"/>
    </source>
</evidence>
<dbReference type="Proteomes" id="UP000824133">
    <property type="component" value="Unassembled WGS sequence"/>
</dbReference>
<dbReference type="InterPro" id="IPR010982">
    <property type="entry name" value="Lambda_DNA-bd_dom_sf"/>
</dbReference>
<dbReference type="EMBL" id="DXCP01000025">
    <property type="protein sequence ID" value="HIY79439.1"/>
    <property type="molecule type" value="Genomic_DNA"/>
</dbReference>
<keyword evidence="1" id="KW-0238">DNA-binding</keyword>
<dbReference type="PROSITE" id="PS50943">
    <property type="entry name" value="HTH_CROC1"/>
    <property type="match status" value="1"/>
</dbReference>
<dbReference type="Gene3D" id="1.10.260.40">
    <property type="entry name" value="lambda repressor-like DNA-binding domains"/>
    <property type="match status" value="1"/>
</dbReference>
<dbReference type="Pfam" id="PF01381">
    <property type="entry name" value="HTH_3"/>
    <property type="match status" value="1"/>
</dbReference>